<dbReference type="AlphaFoldDB" id="A0A427YIL5"/>
<dbReference type="Pfam" id="PF13193">
    <property type="entry name" value="AMP-binding_C"/>
    <property type="match status" value="1"/>
</dbReference>
<dbReference type="PANTHER" id="PTHR24096:SF149">
    <property type="entry name" value="AMP-BINDING DOMAIN-CONTAINING PROTEIN-RELATED"/>
    <property type="match status" value="1"/>
</dbReference>
<dbReference type="Pfam" id="PF00501">
    <property type="entry name" value="AMP-binding"/>
    <property type="match status" value="1"/>
</dbReference>
<evidence type="ECO:0000256" key="3">
    <source>
        <dbReference type="ARBA" id="ARBA00022598"/>
    </source>
</evidence>
<evidence type="ECO:0000313" key="9">
    <source>
        <dbReference type="Proteomes" id="UP000279259"/>
    </source>
</evidence>
<dbReference type="PANTHER" id="PTHR24096">
    <property type="entry name" value="LONG-CHAIN-FATTY-ACID--COA LIGASE"/>
    <property type="match status" value="1"/>
</dbReference>
<evidence type="ECO:0000313" key="8">
    <source>
        <dbReference type="EMBL" id="RSH90928.1"/>
    </source>
</evidence>
<comment type="pathway">
    <text evidence="1">Siderophore biosynthesis.</text>
</comment>
<sequence>MSKIHLPGYDTEPALPRCSVFDYLFPDPTSESSSPYPCPDARDVAYIDGLTGREITRGEVADQAKRLAAGLRSLGLKRGDVGCVYGMNSLEWVNAAMGCQAAGIVVSPANYGYTPEEVLHQIVDSTAKVIFVQPALLPTLQKALSFPHAPKFPDNRIILLCRPPDKPDGRFKCLEEVWSDRYEPLRWRRGDETATAFLCYSSGTTGRAKGVETSHHNMTSQIQALNIAYTQLRKGQDVCLGILPFGHIYGLTVVLHQPLTVGVPVVVLPRFEEISVLSAIQRFKITWALVVPPVLIVLLHSKNVSKYDLSSIRGMQSGAAPLGKDLTEAFERRFPSMKITQGYGLTETSPVTHVMTASEGQSHRGQIGRLMPTFQARLVDAETGKDVGPGEAGELWFRGPSVMKGYWKNAEATSNAFAHGGWFKTGDVAVVDEHGYYSIVDRVKELIKYKGFQVPPAELEALLLTHPKIADAAVIGIHSHEQATELPRAYVVPLTPVSEHTEFADEVMRWVAEKVSNHKRLRGGVCLIKAVPKSPSGKILRKDLRAMAKKEQEDAVKSTRQARL</sequence>
<dbReference type="STRING" id="1890683.A0A427YIL5"/>
<dbReference type="InterPro" id="IPR020845">
    <property type="entry name" value="AMP-binding_CS"/>
</dbReference>
<comment type="caution">
    <text evidence="8">The sequence shown here is derived from an EMBL/GenBank/DDBJ whole genome shotgun (WGS) entry which is preliminary data.</text>
</comment>
<evidence type="ECO:0000256" key="5">
    <source>
        <dbReference type="ARBA" id="ARBA00022840"/>
    </source>
</evidence>
<dbReference type="PROSITE" id="PS00455">
    <property type="entry name" value="AMP_BINDING"/>
    <property type="match status" value="1"/>
</dbReference>
<proteinExistence type="inferred from homology"/>
<comment type="similarity">
    <text evidence="2">Belongs to the ATP-dependent AMP-binding enzyme family.</text>
</comment>
<evidence type="ECO:0000259" key="6">
    <source>
        <dbReference type="Pfam" id="PF00501"/>
    </source>
</evidence>
<dbReference type="InterPro" id="IPR000873">
    <property type="entry name" value="AMP-dep_synth/lig_dom"/>
</dbReference>
<dbReference type="GO" id="GO:0016405">
    <property type="term" value="F:CoA-ligase activity"/>
    <property type="evidence" value="ECO:0007669"/>
    <property type="project" value="TreeGrafter"/>
</dbReference>
<keyword evidence="4" id="KW-0547">Nucleotide-binding</keyword>
<feature type="domain" description="AMP-dependent synthetase/ligase" evidence="6">
    <location>
        <begin position="43"/>
        <end position="407"/>
    </location>
</feature>
<dbReference type="SUPFAM" id="SSF56801">
    <property type="entry name" value="Acetyl-CoA synthetase-like"/>
    <property type="match status" value="1"/>
</dbReference>
<dbReference type="Gene3D" id="3.30.300.30">
    <property type="match status" value="1"/>
</dbReference>
<dbReference type="OrthoDB" id="1898221at2759"/>
<dbReference type="FunFam" id="3.30.300.30:FF:000007">
    <property type="entry name" value="4-coumarate--CoA ligase 2"/>
    <property type="match status" value="1"/>
</dbReference>
<dbReference type="InterPro" id="IPR045851">
    <property type="entry name" value="AMP-bd_C_sf"/>
</dbReference>
<dbReference type="Proteomes" id="UP000279259">
    <property type="component" value="Unassembled WGS sequence"/>
</dbReference>
<evidence type="ECO:0008006" key="10">
    <source>
        <dbReference type="Google" id="ProtNLM"/>
    </source>
</evidence>
<dbReference type="GO" id="GO:0005524">
    <property type="term" value="F:ATP binding"/>
    <property type="evidence" value="ECO:0007669"/>
    <property type="project" value="UniProtKB-KW"/>
</dbReference>
<organism evidence="8 9">
    <name type="scientific">Saitozyma podzolica</name>
    <dbReference type="NCBI Taxonomy" id="1890683"/>
    <lineage>
        <taxon>Eukaryota</taxon>
        <taxon>Fungi</taxon>
        <taxon>Dikarya</taxon>
        <taxon>Basidiomycota</taxon>
        <taxon>Agaricomycotina</taxon>
        <taxon>Tremellomycetes</taxon>
        <taxon>Tremellales</taxon>
        <taxon>Trimorphomycetaceae</taxon>
        <taxon>Saitozyma</taxon>
    </lineage>
</organism>
<keyword evidence="5" id="KW-0067">ATP-binding</keyword>
<keyword evidence="3" id="KW-0436">Ligase</keyword>
<feature type="domain" description="AMP-binding enzyme C-terminal" evidence="7">
    <location>
        <begin position="458"/>
        <end position="538"/>
    </location>
</feature>
<name>A0A427YIL5_9TREE</name>
<dbReference type="EMBL" id="RSCD01000009">
    <property type="protein sequence ID" value="RSH90928.1"/>
    <property type="molecule type" value="Genomic_DNA"/>
</dbReference>
<dbReference type="InterPro" id="IPR025110">
    <property type="entry name" value="AMP-bd_C"/>
</dbReference>
<reference evidence="8 9" key="1">
    <citation type="submission" date="2018-11" db="EMBL/GenBank/DDBJ databases">
        <title>Genome sequence of Saitozyma podzolica DSM 27192.</title>
        <authorList>
            <person name="Aliyu H."/>
            <person name="Gorte O."/>
            <person name="Ochsenreither K."/>
        </authorList>
    </citation>
    <scope>NUCLEOTIDE SEQUENCE [LARGE SCALE GENOMIC DNA]</scope>
    <source>
        <strain evidence="8 9">DSM 27192</strain>
    </source>
</reference>
<evidence type="ECO:0000256" key="1">
    <source>
        <dbReference type="ARBA" id="ARBA00004924"/>
    </source>
</evidence>
<dbReference type="Gene3D" id="3.40.50.12780">
    <property type="entry name" value="N-terminal domain of ligase-like"/>
    <property type="match status" value="1"/>
</dbReference>
<keyword evidence="9" id="KW-1185">Reference proteome</keyword>
<gene>
    <name evidence="8" type="ORF">EHS25_010104</name>
</gene>
<evidence type="ECO:0000259" key="7">
    <source>
        <dbReference type="Pfam" id="PF13193"/>
    </source>
</evidence>
<dbReference type="InterPro" id="IPR042099">
    <property type="entry name" value="ANL_N_sf"/>
</dbReference>
<accession>A0A427YIL5</accession>
<dbReference type="FunFam" id="3.40.50.12780:FF:000003">
    <property type="entry name" value="Long-chain-fatty-acid--CoA ligase FadD"/>
    <property type="match status" value="1"/>
</dbReference>
<protein>
    <recommendedName>
        <fullName evidence="10">NRPS-like protein biosynthetic cluster</fullName>
    </recommendedName>
</protein>
<evidence type="ECO:0000256" key="4">
    <source>
        <dbReference type="ARBA" id="ARBA00022741"/>
    </source>
</evidence>
<dbReference type="CDD" id="cd05911">
    <property type="entry name" value="Firefly_Luc_like"/>
    <property type="match status" value="1"/>
</dbReference>
<evidence type="ECO:0000256" key="2">
    <source>
        <dbReference type="ARBA" id="ARBA00006432"/>
    </source>
</evidence>